<dbReference type="RefSeq" id="WP_068645968.1">
    <property type="nucleotide sequence ID" value="NZ_LVJI01000001.1"/>
</dbReference>
<dbReference type="Pfam" id="PF01955">
    <property type="entry name" value="CbiZ"/>
    <property type="match status" value="1"/>
</dbReference>
<organism evidence="1 2">
    <name type="scientific">Paenibacillus antarcticus</name>
    <dbReference type="NCBI Taxonomy" id="253703"/>
    <lineage>
        <taxon>Bacteria</taxon>
        <taxon>Bacillati</taxon>
        <taxon>Bacillota</taxon>
        <taxon>Bacilli</taxon>
        <taxon>Bacillales</taxon>
        <taxon>Paenibacillaceae</taxon>
        <taxon>Paenibacillus</taxon>
    </lineage>
</organism>
<dbReference type="Proteomes" id="UP000077355">
    <property type="component" value="Unassembled WGS sequence"/>
</dbReference>
<reference evidence="1 2" key="1">
    <citation type="submission" date="2016-03" db="EMBL/GenBank/DDBJ databases">
        <title>Draft genome sequence of Paenibacillus antarcticus CECT 5836.</title>
        <authorList>
            <person name="Shin S.-K."/>
            <person name="Yi H."/>
        </authorList>
    </citation>
    <scope>NUCLEOTIDE SEQUENCE [LARGE SCALE GENOMIC DNA]</scope>
    <source>
        <strain evidence="1 2">CECT 5836</strain>
    </source>
</reference>
<gene>
    <name evidence="1" type="ORF">PBAT_01480</name>
</gene>
<dbReference type="InterPro" id="IPR002808">
    <property type="entry name" value="AdoCbi_amidolase"/>
</dbReference>
<dbReference type="OrthoDB" id="34339at2"/>
<accession>A0A162MG78</accession>
<comment type="caution">
    <text evidence="1">The sequence shown here is derived from an EMBL/GenBank/DDBJ whole genome shotgun (WGS) entry which is preliminary data.</text>
</comment>
<proteinExistence type="predicted"/>
<dbReference type="InterPro" id="IPR052209">
    <property type="entry name" value="CbiZ"/>
</dbReference>
<dbReference type="EMBL" id="LVJI01000001">
    <property type="protein sequence ID" value="OAB48335.1"/>
    <property type="molecule type" value="Genomic_DNA"/>
</dbReference>
<name>A0A162MG78_9BACL</name>
<evidence type="ECO:0008006" key="3">
    <source>
        <dbReference type="Google" id="ProtNLM"/>
    </source>
</evidence>
<evidence type="ECO:0000313" key="1">
    <source>
        <dbReference type="EMBL" id="OAB48335.1"/>
    </source>
</evidence>
<keyword evidence="2" id="KW-1185">Reference proteome</keyword>
<protein>
    <recommendedName>
        <fullName evidence="3">Adenosylcobinamide amidohydrolase</fullName>
    </recommendedName>
</protein>
<dbReference type="PANTHER" id="PTHR35336">
    <property type="entry name" value="ADENOSYLCOBINAMIDE AMIDOHYDROLASE"/>
    <property type="match status" value="1"/>
</dbReference>
<dbReference type="AlphaFoldDB" id="A0A162MG78"/>
<dbReference type="PANTHER" id="PTHR35336:SF5">
    <property type="entry name" value="ADENOSYLCOBINAMIDE AMIDOHYDROLASE"/>
    <property type="match status" value="1"/>
</dbReference>
<sequence length="240" mass="25402">MTTPFLNGDNAPYKSLVWPGLTLTRQERHLLLHIPSPIDSLSSSIHGGGMGKIDRIANIYVDRFYECSHPEKDVETLFQAWGYPLESTAGLLTAVRLEYTSVSEEAGEDASVFCCTTAGVSNGARAGSERTTFPVYQPGTINIMLMIEARMTQAAMVNAVITAVEAKAAALADLGIRDAENGLVATGTTTDAIVLGVSQSLTYPIQHRYCGTATDLGGAIGRVVYGTVIESLGAAGVSKL</sequence>
<evidence type="ECO:0000313" key="2">
    <source>
        <dbReference type="Proteomes" id="UP000077355"/>
    </source>
</evidence>